<dbReference type="Proteomes" id="UP000630445">
    <property type="component" value="Unassembled WGS sequence"/>
</dbReference>
<evidence type="ECO:0000256" key="1">
    <source>
        <dbReference type="SAM" id="MobiDB-lite"/>
    </source>
</evidence>
<proteinExistence type="predicted"/>
<comment type="caution">
    <text evidence="3">The sequence shown here is derived from an EMBL/GenBank/DDBJ whole genome shotgun (WGS) entry which is preliminary data.</text>
</comment>
<name>A0A8H6PYG3_9EURO</name>
<organism evidence="3 5">
    <name type="scientific">Aspergillus hiratsukae</name>
    <dbReference type="NCBI Taxonomy" id="1194566"/>
    <lineage>
        <taxon>Eukaryota</taxon>
        <taxon>Fungi</taxon>
        <taxon>Dikarya</taxon>
        <taxon>Ascomycota</taxon>
        <taxon>Pezizomycotina</taxon>
        <taxon>Eurotiomycetes</taxon>
        <taxon>Eurotiomycetidae</taxon>
        <taxon>Eurotiales</taxon>
        <taxon>Aspergillaceae</taxon>
        <taxon>Aspergillus</taxon>
        <taxon>Aspergillus subgen. Fumigati</taxon>
    </lineage>
</organism>
<evidence type="ECO:0000313" key="4">
    <source>
        <dbReference type="Proteomes" id="UP000630445"/>
    </source>
</evidence>
<reference evidence="3" key="1">
    <citation type="submission" date="2020-06" db="EMBL/GenBank/DDBJ databases">
        <title>Draft genome sequences of strains closely related to Aspergillus parafelis and Aspergillus hiratsukae.</title>
        <authorList>
            <person name="Dos Santos R.A.C."/>
            <person name="Rivero-Menendez O."/>
            <person name="Steenwyk J.L."/>
            <person name="Mead M.E."/>
            <person name="Goldman G.H."/>
            <person name="Alastruey-Izquierdo A."/>
            <person name="Rokas A."/>
        </authorList>
    </citation>
    <scope>NUCLEOTIDE SEQUENCE</scope>
    <source>
        <strain evidence="2">CNM-CM5793</strain>
        <strain evidence="3">CNM-CM6106</strain>
    </source>
</reference>
<dbReference type="AlphaFoldDB" id="A0A8H6PYG3"/>
<protein>
    <submittedName>
        <fullName evidence="3">Uncharacterized protein</fullName>
    </submittedName>
</protein>
<dbReference type="Proteomes" id="UP000662466">
    <property type="component" value="Unassembled WGS sequence"/>
</dbReference>
<evidence type="ECO:0000313" key="2">
    <source>
        <dbReference type="EMBL" id="KAF7122027.1"/>
    </source>
</evidence>
<gene>
    <name evidence="2" type="ORF">CNMCM5793_009582</name>
    <name evidence="3" type="ORF">CNMCM6106_009438</name>
</gene>
<dbReference type="EMBL" id="JACBAF010002227">
    <property type="protein sequence ID" value="KAF7162519.1"/>
    <property type="molecule type" value="Genomic_DNA"/>
</dbReference>
<accession>A0A8H6PYG3</accession>
<keyword evidence="4" id="KW-1185">Reference proteome</keyword>
<evidence type="ECO:0000313" key="5">
    <source>
        <dbReference type="Proteomes" id="UP000662466"/>
    </source>
</evidence>
<feature type="region of interest" description="Disordered" evidence="1">
    <location>
        <begin position="1"/>
        <end position="26"/>
    </location>
</feature>
<dbReference type="OrthoDB" id="76567at2759"/>
<evidence type="ECO:0000313" key="3">
    <source>
        <dbReference type="EMBL" id="KAF7162519.1"/>
    </source>
</evidence>
<dbReference type="EMBL" id="JACBAD010002032">
    <property type="protein sequence ID" value="KAF7122027.1"/>
    <property type="molecule type" value="Genomic_DNA"/>
</dbReference>
<sequence>MENASDQRPRRRGLRSEKSETIEKNDNEHREVVWPEFIEHSATDYPTTQHMFAAIRKEILHAISPAEITYSSIPRDWGALIADFIDNNRETEVSRSQISYNSLLKTLVIRTMPVLVHECHTSWVIRVQRRWEPLNLVTSDHLDNIDVYTNNLQERFAGQYLHSRKIPDLCIKSDDEYHPSFVIEVGWSESHKRLLEDMRLWLEGGAPHVKTVMVIKFTLKKKTNIVRGTAELWSRNPAGRPVRTQKVDIFPATTSGASLHVSAGDLFGAALPQGLPANTALPFDIDLLRVQARKQLLHMSMVEAT</sequence>